<dbReference type="GO" id="GO:0005737">
    <property type="term" value="C:cytoplasm"/>
    <property type="evidence" value="ECO:0007669"/>
    <property type="project" value="TreeGrafter"/>
</dbReference>
<dbReference type="AlphaFoldDB" id="G0UUR1"/>
<evidence type="ECO:0000256" key="1">
    <source>
        <dbReference type="ARBA" id="ARBA00009545"/>
    </source>
</evidence>
<dbReference type="GO" id="GO:1990966">
    <property type="term" value="P:ATP generation from poly-ADP-D-ribose"/>
    <property type="evidence" value="ECO:0007669"/>
    <property type="project" value="TreeGrafter"/>
</dbReference>
<evidence type="ECO:0000256" key="5">
    <source>
        <dbReference type="PIRSR" id="PIRSR607724-2"/>
    </source>
</evidence>
<dbReference type="PANTHER" id="PTHR12837">
    <property type="entry name" value="POLY ADP-RIBOSE GLYCOHYDROLASE"/>
    <property type="match status" value="1"/>
</dbReference>
<evidence type="ECO:0000256" key="2">
    <source>
        <dbReference type="ARBA" id="ARBA00012255"/>
    </source>
</evidence>
<dbReference type="InterPro" id="IPR048362">
    <property type="entry name" value="PARG_helical"/>
</dbReference>
<dbReference type="PANTHER" id="PTHR12837:SF0">
    <property type="entry name" value="POLY(ADP-RIBOSE) GLYCOHYDROLASE"/>
    <property type="match status" value="1"/>
</dbReference>
<evidence type="ECO:0000259" key="7">
    <source>
        <dbReference type="Pfam" id="PF20811"/>
    </source>
</evidence>
<dbReference type="GO" id="GO:0009225">
    <property type="term" value="P:nucleotide-sugar metabolic process"/>
    <property type="evidence" value="ECO:0007669"/>
    <property type="project" value="TreeGrafter"/>
</dbReference>
<sequence length="517" mass="57588">MRQTLLSEFSPASRVSMETSSRTVRLPWHPQSGGVGLASDWDVVVAALTQEADHSVEGLRRLLNVLLNRRPVYEGSQTLEFKTLCYVIGHLMSEEERVDFFNVTLPWMKTIVVEGPKRITRQILILSQGVTGLLLLTHAEVVTLLVCGFFSLFPGRSHANIKATSVKARKLQPFNFAHLFCLETTERFESQCAKVQCLMQYFIYCSHHTTVVWPCVEIYRVCRTHFPVFECSQLPMQAAVISEDARIEECFGTLQVDFANRFIGGGVLSAGCLQEEIRFVTCPELLVSLLLCEVLLDNEVVFVSGAGAYSATGGYAKTFHFVGPQSPDTVSTVGSKDVIKFHEEHASFVERFPVAVAGALQSCPCFVRNSCVVAMDAMNFCVDPESQYLKKFVRREVEKAFTAFKGARGSALPLVHSGLIATGNWGCGAFHGDRELKLLLQWCAASQAGRPLIYSAFGDVNLCHNFRRVYEKLKREAWAVGDVFTMILFCCEIVPAPQGKLFECFLTMPWCRGPSPP</sequence>
<gene>
    <name evidence="8" type="ORF">TCIL3000_9_5330</name>
</gene>
<feature type="domain" description="PARG catalytic Macro" evidence="6">
    <location>
        <begin position="230"/>
        <end position="462"/>
    </location>
</feature>
<dbReference type="Pfam" id="PF20811">
    <property type="entry name" value="PARG_cat_N"/>
    <property type="match status" value="1"/>
</dbReference>
<proteinExistence type="inferred from homology"/>
<evidence type="ECO:0000313" key="8">
    <source>
        <dbReference type="EMBL" id="CCC93125.1"/>
    </source>
</evidence>
<dbReference type="GO" id="GO:0005634">
    <property type="term" value="C:nucleus"/>
    <property type="evidence" value="ECO:0007669"/>
    <property type="project" value="TreeGrafter"/>
</dbReference>
<dbReference type="EMBL" id="HE575322">
    <property type="protein sequence ID" value="CCC93125.1"/>
    <property type="molecule type" value="Genomic_DNA"/>
</dbReference>
<keyword evidence="3 8" id="KW-0378">Hydrolase</keyword>
<accession>G0UUR1</accession>
<dbReference type="GO" id="GO:0004649">
    <property type="term" value="F:poly(ADP-ribose) glycohydrolase activity"/>
    <property type="evidence" value="ECO:0007669"/>
    <property type="project" value="UniProtKB-EC"/>
</dbReference>
<feature type="active site" evidence="4">
    <location>
        <position position="257"/>
    </location>
</feature>
<feature type="active site" evidence="4">
    <location>
        <position position="276"/>
    </location>
</feature>
<feature type="binding site" evidence="5">
    <location>
        <position position="260"/>
    </location>
    <ligand>
        <name>substrate</name>
    </ligand>
</feature>
<evidence type="ECO:0000256" key="4">
    <source>
        <dbReference type="PIRSR" id="PIRSR607724-1"/>
    </source>
</evidence>
<dbReference type="GO" id="GO:0005975">
    <property type="term" value="P:carbohydrate metabolic process"/>
    <property type="evidence" value="ECO:0007669"/>
    <property type="project" value="InterPro"/>
</dbReference>
<dbReference type="Pfam" id="PF05028">
    <property type="entry name" value="PARG_cat_C"/>
    <property type="match status" value="1"/>
</dbReference>
<feature type="active site" evidence="4">
    <location>
        <position position="275"/>
    </location>
</feature>
<dbReference type="EC" id="3.2.1.143" evidence="2"/>
<evidence type="ECO:0000259" key="6">
    <source>
        <dbReference type="Pfam" id="PF05028"/>
    </source>
</evidence>
<feature type="domain" description="PARG helical" evidence="7">
    <location>
        <begin position="92"/>
        <end position="217"/>
    </location>
</feature>
<dbReference type="InterPro" id="IPR007724">
    <property type="entry name" value="Poly_GlycHdrlase"/>
</dbReference>
<name>G0UUR1_TRYCI</name>
<reference evidence="8" key="1">
    <citation type="journal article" date="2012" name="Proc. Natl. Acad. Sci. U.S.A.">
        <title>Antigenic diversity is generated by distinct evolutionary mechanisms in African trypanosome species.</title>
        <authorList>
            <person name="Jackson A.P."/>
            <person name="Berry A."/>
            <person name="Aslett M."/>
            <person name="Allison H.C."/>
            <person name="Burton P."/>
            <person name="Vavrova-Anderson J."/>
            <person name="Brown R."/>
            <person name="Browne H."/>
            <person name="Corton N."/>
            <person name="Hauser H."/>
            <person name="Gamble J."/>
            <person name="Gilderthorp R."/>
            <person name="Marcello L."/>
            <person name="McQuillan J."/>
            <person name="Otto T.D."/>
            <person name="Quail M.A."/>
            <person name="Sanders M.J."/>
            <person name="van Tonder A."/>
            <person name="Ginger M.L."/>
            <person name="Field M.C."/>
            <person name="Barry J.D."/>
            <person name="Hertz-Fowler C."/>
            <person name="Berriman M."/>
        </authorList>
    </citation>
    <scope>NUCLEOTIDE SEQUENCE</scope>
    <source>
        <strain evidence="8">IL3000</strain>
    </source>
</reference>
<dbReference type="VEuPathDB" id="TriTrypDB:TcIL3000_9_5330"/>
<feature type="binding site" evidence="5">
    <location>
        <position position="315"/>
    </location>
    <ligand>
        <name>substrate</name>
    </ligand>
</feature>
<evidence type="ECO:0000256" key="3">
    <source>
        <dbReference type="ARBA" id="ARBA00022801"/>
    </source>
</evidence>
<dbReference type="InterPro" id="IPR046372">
    <property type="entry name" value="PARG_cat_C"/>
</dbReference>
<organism evidence="8">
    <name type="scientific">Trypanosoma congolense (strain IL3000)</name>
    <dbReference type="NCBI Taxonomy" id="1068625"/>
    <lineage>
        <taxon>Eukaryota</taxon>
        <taxon>Discoba</taxon>
        <taxon>Euglenozoa</taxon>
        <taxon>Kinetoplastea</taxon>
        <taxon>Metakinetoplastina</taxon>
        <taxon>Trypanosomatida</taxon>
        <taxon>Trypanosomatidae</taxon>
        <taxon>Trypanosoma</taxon>
        <taxon>Nannomonas</taxon>
    </lineage>
</organism>
<dbReference type="GO" id="GO:0006282">
    <property type="term" value="P:regulation of DNA repair"/>
    <property type="evidence" value="ECO:0007669"/>
    <property type="project" value="InterPro"/>
</dbReference>
<protein>
    <recommendedName>
        <fullName evidence="2">poly(ADP-ribose) glycohydrolase</fullName>
        <ecNumber evidence="2">3.2.1.143</ecNumber>
    </recommendedName>
</protein>
<feature type="binding site" evidence="5">
    <location>
        <position position="274"/>
    </location>
    <ligand>
        <name>substrate</name>
    </ligand>
</feature>
<comment type="similarity">
    <text evidence="1">Belongs to the poly(ADP-ribose) glycohydrolase family.</text>
</comment>